<dbReference type="CDD" id="cd15457">
    <property type="entry name" value="NADAR"/>
    <property type="match status" value="1"/>
</dbReference>
<dbReference type="SMART" id="SM00360">
    <property type="entry name" value="RRM"/>
    <property type="match status" value="1"/>
</dbReference>
<evidence type="ECO:0000313" key="6">
    <source>
        <dbReference type="EMBL" id="EGR30834.1"/>
    </source>
</evidence>
<dbReference type="InterPro" id="IPR012816">
    <property type="entry name" value="NADAR"/>
</dbReference>
<evidence type="ECO:0000259" key="5">
    <source>
        <dbReference type="PROSITE" id="PS50102"/>
    </source>
</evidence>
<evidence type="ECO:0000256" key="2">
    <source>
        <dbReference type="SAM" id="Coils"/>
    </source>
</evidence>
<dbReference type="InterPro" id="IPR000253">
    <property type="entry name" value="FHA_dom"/>
</dbReference>
<evidence type="ECO:0000313" key="7">
    <source>
        <dbReference type="Proteomes" id="UP000008983"/>
    </source>
</evidence>
<dbReference type="InterPro" id="IPR037238">
    <property type="entry name" value="YbiA-like_sf"/>
</dbReference>
<feature type="region of interest" description="Disordered" evidence="3">
    <location>
        <begin position="432"/>
        <end position="463"/>
    </location>
</feature>
<dbReference type="OMA" id="EICECET"/>
<dbReference type="OrthoDB" id="206452at2759"/>
<dbReference type="Proteomes" id="UP000008983">
    <property type="component" value="Unassembled WGS sequence"/>
</dbReference>
<name>G0QVB6_ICHMU</name>
<feature type="coiled-coil region" evidence="2">
    <location>
        <begin position="292"/>
        <end position="319"/>
    </location>
</feature>
<dbReference type="InterPro" id="IPR008984">
    <property type="entry name" value="SMAD_FHA_dom_sf"/>
</dbReference>
<dbReference type="Gene3D" id="2.60.200.20">
    <property type="match status" value="1"/>
</dbReference>
<feature type="domain" description="FHA" evidence="4">
    <location>
        <begin position="216"/>
        <end position="266"/>
    </location>
</feature>
<dbReference type="Gene3D" id="1.10.357.40">
    <property type="entry name" value="YbiA-like"/>
    <property type="match status" value="1"/>
</dbReference>
<dbReference type="AlphaFoldDB" id="G0QVB6"/>
<dbReference type="InterPro" id="IPR050923">
    <property type="entry name" value="Cell_Proc_Reg/RNA_Proc"/>
</dbReference>
<dbReference type="Pfam" id="PF00498">
    <property type="entry name" value="FHA"/>
    <property type="match status" value="1"/>
</dbReference>
<dbReference type="STRING" id="857967.G0QVB6"/>
<evidence type="ECO:0000256" key="3">
    <source>
        <dbReference type="SAM" id="MobiDB-lite"/>
    </source>
</evidence>
<feature type="compositionally biased region" description="Basic and acidic residues" evidence="3">
    <location>
        <begin position="445"/>
        <end position="463"/>
    </location>
</feature>
<dbReference type="GeneID" id="14906961"/>
<dbReference type="RefSeq" id="XP_004032421.1">
    <property type="nucleotide sequence ID" value="XM_004032373.1"/>
</dbReference>
<keyword evidence="1" id="KW-0694">RNA-binding</keyword>
<feature type="domain" description="RRM" evidence="5">
    <location>
        <begin position="339"/>
        <end position="419"/>
    </location>
</feature>
<sequence length="463" mass="55082">MQQMMPHYLLKKDRIDKFEDYFSFLSNEYPSWVLYENILYPSVSAAFQASRSTNQQIRLQISQIDSPEELWEIAQEIEDPQDWGEKRLKIMEILLRDKFRRSKELRERLRLTEEKYKIKIKKKKKYISDRQLIYSYENETPSDMFWGVCKGRGYNNAGILLETIRKDISENQDMKKWMLTKFRIEQDVKLLPIITLKVSKNGQQIETIILKSRSYYYLGQYKTCNVLLTHPTVSRLHACFVCQETQKILIIDMDSKSGTFLNSEIIESLHDKQLQNGDQLKFALSTRTYEIFIDYSEANKELQRRKIQLQKDIQQLRKVNQKNIPDEELQKLLGFSINDTLFVSNLPNNTSQTKLKKYFSQYAKVKQVKIPFDKKTGRQKNFAYIIFENQDELRSAHLKTTTHKIKFEGNDIHVKVADKEKSSHLLEVCDLESPQKQKRHRSRSKNCEKKQFRSRERSSSFTQ</sequence>
<dbReference type="SUPFAM" id="SSF49879">
    <property type="entry name" value="SMAD/FHA domain"/>
    <property type="match status" value="1"/>
</dbReference>
<dbReference type="Pfam" id="PF00076">
    <property type="entry name" value="RRM_1"/>
    <property type="match status" value="1"/>
</dbReference>
<evidence type="ECO:0000259" key="4">
    <source>
        <dbReference type="PROSITE" id="PS50006"/>
    </source>
</evidence>
<accession>G0QVB6</accession>
<dbReference type="eggNOG" id="KOG1880">
    <property type="taxonomic scope" value="Eukaryota"/>
</dbReference>
<dbReference type="PROSITE" id="PS50102">
    <property type="entry name" value="RRM"/>
    <property type="match status" value="1"/>
</dbReference>
<reference evidence="6 7" key="1">
    <citation type="submission" date="2011-07" db="EMBL/GenBank/DDBJ databases">
        <authorList>
            <person name="Coyne R."/>
            <person name="Brami D."/>
            <person name="Johnson J."/>
            <person name="Hostetler J."/>
            <person name="Hannick L."/>
            <person name="Clark T."/>
            <person name="Cassidy-Hanley D."/>
            <person name="Inman J."/>
        </authorList>
    </citation>
    <scope>NUCLEOTIDE SEQUENCE [LARGE SCALE GENOMIC DNA]</scope>
    <source>
        <strain evidence="6 7">G5</strain>
    </source>
</reference>
<evidence type="ECO:0008006" key="8">
    <source>
        <dbReference type="Google" id="ProtNLM"/>
    </source>
</evidence>
<keyword evidence="2" id="KW-0175">Coiled coil</keyword>
<dbReference type="InterPro" id="IPR012677">
    <property type="entry name" value="Nucleotide-bd_a/b_plait_sf"/>
</dbReference>
<dbReference type="PROSITE" id="PS50006">
    <property type="entry name" value="FHA_DOMAIN"/>
    <property type="match status" value="1"/>
</dbReference>
<dbReference type="SMART" id="SM00240">
    <property type="entry name" value="FHA"/>
    <property type="match status" value="1"/>
</dbReference>
<dbReference type="InParanoid" id="G0QVB6"/>
<evidence type="ECO:0000256" key="1">
    <source>
        <dbReference type="PROSITE-ProRule" id="PRU00176"/>
    </source>
</evidence>
<gene>
    <name evidence="6" type="ORF">IMG5_122670</name>
</gene>
<keyword evidence="7" id="KW-1185">Reference proteome</keyword>
<dbReference type="PANTHER" id="PTHR23308">
    <property type="entry name" value="NUCLEAR INHIBITOR OF PROTEIN PHOSPHATASE-1"/>
    <property type="match status" value="1"/>
</dbReference>
<organism evidence="6 7">
    <name type="scientific">Ichthyophthirius multifiliis</name>
    <name type="common">White spot disease agent</name>
    <name type="synonym">Ich</name>
    <dbReference type="NCBI Taxonomy" id="5932"/>
    <lineage>
        <taxon>Eukaryota</taxon>
        <taxon>Sar</taxon>
        <taxon>Alveolata</taxon>
        <taxon>Ciliophora</taxon>
        <taxon>Intramacronucleata</taxon>
        <taxon>Oligohymenophorea</taxon>
        <taxon>Hymenostomatida</taxon>
        <taxon>Ophryoglenina</taxon>
        <taxon>Ichthyophthirius</taxon>
    </lineage>
</organism>
<dbReference type="InterPro" id="IPR000504">
    <property type="entry name" value="RRM_dom"/>
</dbReference>
<dbReference type="GO" id="GO:0003723">
    <property type="term" value="F:RNA binding"/>
    <property type="evidence" value="ECO:0007669"/>
    <property type="project" value="UniProtKB-UniRule"/>
</dbReference>
<dbReference type="SUPFAM" id="SSF54928">
    <property type="entry name" value="RNA-binding domain, RBD"/>
    <property type="match status" value="1"/>
</dbReference>
<protein>
    <recommendedName>
        <fullName evidence="8">FHA domain protein</fullName>
    </recommendedName>
</protein>
<dbReference type="EMBL" id="GL983939">
    <property type="protein sequence ID" value="EGR30834.1"/>
    <property type="molecule type" value="Genomic_DNA"/>
</dbReference>
<dbReference type="InterPro" id="IPR035979">
    <property type="entry name" value="RBD_domain_sf"/>
</dbReference>
<dbReference type="Gene3D" id="3.30.70.330">
    <property type="match status" value="1"/>
</dbReference>
<proteinExistence type="predicted"/>
<dbReference type="SUPFAM" id="SSF143990">
    <property type="entry name" value="YbiA-like"/>
    <property type="match status" value="1"/>
</dbReference>